<reference evidence="2" key="1">
    <citation type="journal article" date="2022" name="Int. J. Mol. Sci.">
        <title>Draft Genome of Tanacetum Coccineum: Genomic Comparison of Closely Related Tanacetum-Family Plants.</title>
        <authorList>
            <person name="Yamashiro T."/>
            <person name="Shiraishi A."/>
            <person name="Nakayama K."/>
            <person name="Satake H."/>
        </authorList>
    </citation>
    <scope>NUCLEOTIDE SEQUENCE</scope>
</reference>
<protein>
    <submittedName>
        <fullName evidence="2">Uncharacterized protein</fullName>
    </submittedName>
</protein>
<accession>A0ABQ5GXE5</accession>
<evidence type="ECO:0000313" key="3">
    <source>
        <dbReference type="Proteomes" id="UP001151760"/>
    </source>
</evidence>
<evidence type="ECO:0000313" key="2">
    <source>
        <dbReference type="EMBL" id="GJT80301.1"/>
    </source>
</evidence>
<sequence length="304" mass="34596">MDDILIVLTIDDFLKLPQWNETVSPAQKSIEKPDAKIAKSIEKKEKWARVKVQLKRAEEGTNPKPLNKTTTSHLNDTTRNVAAVLWLTNAEKEVVDLSKNTRIPTPPVNTIQPSAHVENGDTQENVDAHSFHSGRDEENDEDTVAHRFVPDLGLYNDLRICSFRACKELVSHLATPAEDEFLSGLSNVEVVRRAYHLLGRGVLAQEELSRLRNDLQREMQGNDGLSKKLALLESVHSSCPDRERELMNNLKDMEKKRDVWRQTVSDQEERIKKLEEVIEPKSKQLTDVEGRIRVLENEKTALVA</sequence>
<gene>
    <name evidence="2" type="ORF">Tco_1054643</name>
</gene>
<comment type="caution">
    <text evidence="2">The sequence shown here is derived from an EMBL/GenBank/DDBJ whole genome shotgun (WGS) entry which is preliminary data.</text>
</comment>
<keyword evidence="3" id="KW-1185">Reference proteome</keyword>
<organism evidence="2 3">
    <name type="scientific">Tanacetum coccineum</name>
    <dbReference type="NCBI Taxonomy" id="301880"/>
    <lineage>
        <taxon>Eukaryota</taxon>
        <taxon>Viridiplantae</taxon>
        <taxon>Streptophyta</taxon>
        <taxon>Embryophyta</taxon>
        <taxon>Tracheophyta</taxon>
        <taxon>Spermatophyta</taxon>
        <taxon>Magnoliopsida</taxon>
        <taxon>eudicotyledons</taxon>
        <taxon>Gunneridae</taxon>
        <taxon>Pentapetalae</taxon>
        <taxon>asterids</taxon>
        <taxon>campanulids</taxon>
        <taxon>Asterales</taxon>
        <taxon>Asteraceae</taxon>
        <taxon>Asteroideae</taxon>
        <taxon>Anthemideae</taxon>
        <taxon>Anthemidinae</taxon>
        <taxon>Tanacetum</taxon>
    </lineage>
</organism>
<evidence type="ECO:0000256" key="1">
    <source>
        <dbReference type="SAM" id="Coils"/>
    </source>
</evidence>
<feature type="coiled-coil region" evidence="1">
    <location>
        <begin position="243"/>
        <end position="277"/>
    </location>
</feature>
<name>A0ABQ5GXE5_9ASTR</name>
<dbReference type="EMBL" id="BQNB010018978">
    <property type="protein sequence ID" value="GJT80301.1"/>
    <property type="molecule type" value="Genomic_DNA"/>
</dbReference>
<dbReference type="Proteomes" id="UP001151760">
    <property type="component" value="Unassembled WGS sequence"/>
</dbReference>
<reference evidence="2" key="2">
    <citation type="submission" date="2022-01" db="EMBL/GenBank/DDBJ databases">
        <authorList>
            <person name="Yamashiro T."/>
            <person name="Shiraishi A."/>
            <person name="Satake H."/>
            <person name="Nakayama K."/>
        </authorList>
    </citation>
    <scope>NUCLEOTIDE SEQUENCE</scope>
</reference>
<keyword evidence="1" id="KW-0175">Coiled coil</keyword>
<proteinExistence type="predicted"/>